<organism evidence="2 3">
    <name type="scientific">Candidatus Nitrospira allomarina</name>
    <dbReference type="NCBI Taxonomy" id="3020900"/>
    <lineage>
        <taxon>Bacteria</taxon>
        <taxon>Pseudomonadati</taxon>
        <taxon>Nitrospirota</taxon>
        <taxon>Nitrospiria</taxon>
        <taxon>Nitrospirales</taxon>
        <taxon>Nitrospiraceae</taxon>
        <taxon>Nitrospira</taxon>
    </lineage>
</organism>
<proteinExistence type="predicted"/>
<protein>
    <submittedName>
        <fullName evidence="2">Uncharacterized protein</fullName>
    </submittedName>
</protein>
<keyword evidence="3" id="KW-1185">Reference proteome</keyword>
<evidence type="ECO:0000313" key="3">
    <source>
        <dbReference type="Proteomes" id="UP001302719"/>
    </source>
</evidence>
<dbReference type="KEGG" id="nall:PP769_17140"/>
<evidence type="ECO:0000313" key="2">
    <source>
        <dbReference type="EMBL" id="WNM57673.1"/>
    </source>
</evidence>
<dbReference type="Proteomes" id="UP001302719">
    <property type="component" value="Chromosome"/>
</dbReference>
<dbReference type="RefSeq" id="WP_312642427.1">
    <property type="nucleotide sequence ID" value="NZ_CP116967.1"/>
</dbReference>
<dbReference type="EMBL" id="CP116967">
    <property type="protein sequence ID" value="WNM57673.1"/>
    <property type="molecule type" value="Genomic_DNA"/>
</dbReference>
<name>A0AA96JS00_9BACT</name>
<reference evidence="2 3" key="1">
    <citation type="submission" date="2023-01" db="EMBL/GenBank/DDBJ databases">
        <title>Cultivation and genomic characterization of new, ubiquitous marine nitrite-oxidizing bacteria from the Nitrospirales.</title>
        <authorList>
            <person name="Mueller A.J."/>
            <person name="Daebeler A."/>
            <person name="Herbold C.W."/>
            <person name="Kirkegaard R.H."/>
            <person name="Daims H."/>
        </authorList>
    </citation>
    <scope>NUCLEOTIDE SEQUENCE [LARGE SCALE GENOMIC DNA]</scope>
    <source>
        <strain evidence="2 3">VA</strain>
    </source>
</reference>
<sequence length="387" mass="44109">MAWRGNRTIWLILWLIGAHIFIFSSLSPAFANQGSTGIPLSFLKEYRTQILQLDSDDAALAFFNSTTTIGARDSRIYRNSHSRPTQLNLPPEIIEAVISYLKFLAVSNQAQLFREILVKPTTGIPPLSDVLPGEAHLQWIMTHSTLQGLKFILDGYRQVSAWSHMTTSHPVPPDEEFAKFASYYDQTYQDWDESPESWTSLFTQHGPKGIEDRLLEYWQTSNHPADTHHPFLPIQDAYTQHYIEIRLLPMFRMSLLTKTSELEATAYGKAWEAWQKIQQWQQQEQTNSASTRLCGTWRWVVHNHQNHGDRKMTVTFSPPDQSSPSQIAPSAIEIHGDTVYLKWTFPQGVQEDSLLLSNNDSHLEGTFKNSLGPHGSISGKRLSTCQP</sequence>
<gene>
    <name evidence="2" type="ORF">PP769_17140</name>
</gene>
<dbReference type="AlphaFoldDB" id="A0AA96JS00"/>
<evidence type="ECO:0000256" key="1">
    <source>
        <dbReference type="SAM" id="MobiDB-lite"/>
    </source>
</evidence>
<feature type="region of interest" description="Disordered" evidence="1">
    <location>
        <begin position="367"/>
        <end position="387"/>
    </location>
</feature>
<accession>A0AA96JS00</accession>